<gene>
    <name evidence="6" type="ORF">CVLEPA_LOCUS24465</name>
</gene>
<evidence type="ECO:0000256" key="2">
    <source>
        <dbReference type="ARBA" id="ARBA00023264"/>
    </source>
</evidence>
<dbReference type="Proteomes" id="UP001642483">
    <property type="component" value="Unassembled WGS sequence"/>
</dbReference>
<dbReference type="EMBL" id="CAWYQH010000119">
    <property type="protein sequence ID" value="CAK8691703.1"/>
    <property type="molecule type" value="Genomic_DNA"/>
</dbReference>
<dbReference type="SUPFAM" id="SSF56112">
    <property type="entry name" value="Protein kinase-like (PK-like)"/>
    <property type="match status" value="1"/>
</dbReference>
<evidence type="ECO:0000256" key="4">
    <source>
        <dbReference type="ARBA" id="ARBA00038211"/>
    </source>
</evidence>
<organism evidence="6 7">
    <name type="scientific">Clavelina lepadiformis</name>
    <name type="common">Light-bulb sea squirt</name>
    <name type="synonym">Ascidia lepadiformis</name>
    <dbReference type="NCBI Taxonomy" id="159417"/>
    <lineage>
        <taxon>Eukaryota</taxon>
        <taxon>Metazoa</taxon>
        <taxon>Chordata</taxon>
        <taxon>Tunicata</taxon>
        <taxon>Ascidiacea</taxon>
        <taxon>Aplousobranchia</taxon>
        <taxon>Clavelinidae</taxon>
        <taxon>Clavelina</taxon>
    </lineage>
</organism>
<comment type="caution">
    <text evidence="6">The sequence shown here is derived from an EMBL/GenBank/DDBJ whole genome shotgun (WGS) entry which is preliminary data.</text>
</comment>
<evidence type="ECO:0000256" key="5">
    <source>
        <dbReference type="ARBA" id="ARBA00038874"/>
    </source>
</evidence>
<dbReference type="EC" id="2.7.1.82" evidence="5"/>
<comment type="pathway">
    <text evidence="3">Phospholipid metabolism; phosphatidylethanolamine biosynthesis; phosphatidylethanolamine from ethanolamine: step 1/3.</text>
</comment>
<keyword evidence="2" id="KW-1208">Phospholipid metabolism</keyword>
<dbReference type="InterPro" id="IPR011009">
    <property type="entry name" value="Kinase-like_dom_sf"/>
</dbReference>
<evidence type="ECO:0000313" key="7">
    <source>
        <dbReference type="Proteomes" id="UP001642483"/>
    </source>
</evidence>
<sequence>MDIMTLYNTDTEEVISCCHDNSQNNERLGLDVVNRAFLLCKEYLQGPWAEISLNEFEITPLGGGLTNKLYVCNLPTEHRSNDNERNCPNTVLLRIYGLILQDFKAQIQESVVFSILAERGVGPRLYAVFPGGRLEEYLPSRTLKTSDLSDLVLSRHIGERLSEYHRLVMPVKKDPTFIMSKMFKYLDKSKNVHFSDSYKESLYLQFMQNDVSEEVQFIKRMVLQMQPVVVFCHNDAQEGNLLCADDNNRQNPVQMIDFEYSSYNYRGFDIGNHFCEWMYDYSHPSWPFYSYKPENFPTREQQLIFVDSYLESMYKAVPSRKNDSRWSREFVLKEADR</sequence>
<evidence type="ECO:0000313" key="6">
    <source>
        <dbReference type="EMBL" id="CAK8691703.1"/>
    </source>
</evidence>
<protein>
    <recommendedName>
        <fullName evidence="5">ethanolamine kinase</fullName>
        <ecNumber evidence="5">2.7.1.82</ecNumber>
    </recommendedName>
</protein>
<dbReference type="Pfam" id="PF01633">
    <property type="entry name" value="Choline_kinase"/>
    <property type="match status" value="1"/>
</dbReference>
<keyword evidence="7" id="KW-1185">Reference proteome</keyword>
<evidence type="ECO:0000256" key="1">
    <source>
        <dbReference type="ARBA" id="ARBA00023209"/>
    </source>
</evidence>
<keyword evidence="1" id="KW-0443">Lipid metabolism</keyword>
<dbReference type="Gene3D" id="3.30.200.20">
    <property type="entry name" value="Phosphorylase Kinase, domain 1"/>
    <property type="match status" value="1"/>
</dbReference>
<dbReference type="PANTHER" id="PTHR22603:SF93">
    <property type="entry name" value="RE24176P"/>
    <property type="match status" value="1"/>
</dbReference>
<dbReference type="PANTHER" id="PTHR22603">
    <property type="entry name" value="CHOLINE/ETHANOALAMINE KINASE"/>
    <property type="match status" value="1"/>
</dbReference>
<name>A0ABP0GIX6_CLALP</name>
<reference evidence="6 7" key="1">
    <citation type="submission" date="2024-02" db="EMBL/GenBank/DDBJ databases">
        <authorList>
            <person name="Daric V."/>
            <person name="Darras S."/>
        </authorList>
    </citation>
    <scope>NUCLEOTIDE SEQUENCE [LARGE SCALE GENOMIC DNA]</scope>
</reference>
<proteinExistence type="inferred from homology"/>
<evidence type="ECO:0000256" key="3">
    <source>
        <dbReference type="ARBA" id="ARBA00037883"/>
    </source>
</evidence>
<keyword evidence="1" id="KW-0444">Lipid biosynthesis</keyword>
<comment type="similarity">
    <text evidence="4">Belongs to the choline/ethanolamine kinase family.</text>
</comment>
<accession>A0ABP0GIX6</accession>
<dbReference type="Gene3D" id="3.90.1200.10">
    <property type="match status" value="1"/>
</dbReference>
<keyword evidence="1" id="KW-0594">Phospholipid biosynthesis</keyword>